<proteinExistence type="predicted"/>
<accession>A0A8S5TU65</accession>
<evidence type="ECO:0000313" key="1">
    <source>
        <dbReference type="EMBL" id="DAF85748.1"/>
    </source>
</evidence>
<organism evidence="1">
    <name type="scientific">Siphoviridae sp. ctWT735</name>
    <dbReference type="NCBI Taxonomy" id="2825538"/>
    <lineage>
        <taxon>Viruses</taxon>
        <taxon>Duplodnaviria</taxon>
        <taxon>Heunggongvirae</taxon>
        <taxon>Uroviricota</taxon>
        <taxon>Caudoviricetes</taxon>
    </lineage>
</organism>
<name>A0A8S5TU65_9CAUD</name>
<reference evidence="1" key="1">
    <citation type="journal article" date="2021" name="Proc. Natl. Acad. Sci. U.S.A.">
        <title>A Catalog of Tens of Thousands of Viruses from Human Metagenomes Reveals Hidden Associations with Chronic Diseases.</title>
        <authorList>
            <person name="Tisza M.J."/>
            <person name="Buck C.B."/>
        </authorList>
    </citation>
    <scope>NUCLEOTIDE SEQUENCE</scope>
    <source>
        <strain evidence="1">CtWT735</strain>
    </source>
</reference>
<protein>
    <submittedName>
        <fullName evidence="1">Uncharacterized protein</fullName>
    </submittedName>
</protein>
<sequence>MIRVVHAIHYTVIKRDFGQTGENRVFYSGMHDDPIRHFFVPFSELHKYLKWYSRMGYVADRIDI</sequence>
<dbReference type="EMBL" id="BK015930">
    <property type="protein sequence ID" value="DAF85748.1"/>
    <property type="molecule type" value="Genomic_DNA"/>
</dbReference>